<keyword evidence="1" id="KW-1133">Transmembrane helix</keyword>
<dbReference type="EMBL" id="VIVR01000001">
    <property type="protein sequence ID" value="TWE16795.1"/>
    <property type="molecule type" value="Genomic_DNA"/>
</dbReference>
<dbReference type="PANTHER" id="PTHR30386:SF28">
    <property type="entry name" value="EXPORTED PROTEIN"/>
    <property type="match status" value="1"/>
</dbReference>
<organism evidence="2 3">
    <name type="scientific">Kitasatospora atroaurantiaca</name>
    <dbReference type="NCBI Taxonomy" id="285545"/>
    <lineage>
        <taxon>Bacteria</taxon>
        <taxon>Bacillati</taxon>
        <taxon>Actinomycetota</taxon>
        <taxon>Actinomycetes</taxon>
        <taxon>Kitasatosporales</taxon>
        <taxon>Streptomycetaceae</taxon>
        <taxon>Kitasatospora</taxon>
    </lineage>
</organism>
<keyword evidence="3" id="KW-1185">Reference proteome</keyword>
<dbReference type="InterPro" id="IPR011053">
    <property type="entry name" value="Single_hybrid_motif"/>
</dbReference>
<accession>A0A561EMG4</accession>
<evidence type="ECO:0000256" key="1">
    <source>
        <dbReference type="SAM" id="Phobius"/>
    </source>
</evidence>
<keyword evidence="1" id="KW-0812">Transmembrane</keyword>
<keyword evidence="1" id="KW-0472">Membrane</keyword>
<dbReference type="AlphaFoldDB" id="A0A561EMG4"/>
<feature type="transmembrane region" description="Helical" evidence="1">
    <location>
        <begin position="32"/>
        <end position="49"/>
    </location>
</feature>
<evidence type="ECO:0000313" key="2">
    <source>
        <dbReference type="EMBL" id="TWE16795.1"/>
    </source>
</evidence>
<dbReference type="Gene3D" id="2.40.50.100">
    <property type="match status" value="1"/>
</dbReference>
<dbReference type="SUPFAM" id="SSF51230">
    <property type="entry name" value="Single hybrid motif"/>
    <property type="match status" value="1"/>
</dbReference>
<comment type="caution">
    <text evidence="2">The sequence shown here is derived from an EMBL/GenBank/DDBJ whole genome shotgun (WGS) entry which is preliminary data.</text>
</comment>
<proteinExistence type="predicted"/>
<dbReference type="Proteomes" id="UP000318416">
    <property type="component" value="Unassembled WGS sequence"/>
</dbReference>
<reference evidence="2 3" key="1">
    <citation type="submission" date="2019-06" db="EMBL/GenBank/DDBJ databases">
        <title>Sequencing the genomes of 1000 actinobacteria strains.</title>
        <authorList>
            <person name="Klenk H.-P."/>
        </authorList>
    </citation>
    <scope>NUCLEOTIDE SEQUENCE [LARGE SCALE GENOMIC DNA]</scope>
    <source>
        <strain evidence="2 3">DSM 41649</strain>
    </source>
</reference>
<protein>
    <submittedName>
        <fullName evidence="2">HlyD family secretion protein</fullName>
    </submittedName>
</protein>
<sequence length="270" mass="27880">MQLQFRQKALSKLQSPEELDVPVRFARPQGRLVLAVTAVVMAAACFWAVTGSVASELSAPGILTHAEGSYVLQSPVAGQVTAVLSKEGELLPGGAPLLTVRTEQRTETVRTVAAGRVTALLAKIGAVVATGADLATVERIDRPDDPLVAVLYAPGGNGSTIPVGSPVDLTVQSVPAQQFGVLRGHVLAVGRVPETRQQIAGFLGDSQLGEQFSAQGQPVAVVVQLDKSAGTKSGYAWSSASGPPYAIGSTTLVSGAIHLAAQHPIDWVLP</sequence>
<dbReference type="PANTHER" id="PTHR30386">
    <property type="entry name" value="MEMBRANE FUSION SUBUNIT OF EMRAB-TOLC MULTIDRUG EFFLUX PUMP"/>
    <property type="match status" value="1"/>
</dbReference>
<evidence type="ECO:0000313" key="3">
    <source>
        <dbReference type="Proteomes" id="UP000318416"/>
    </source>
</evidence>
<name>A0A561EMG4_9ACTN</name>
<gene>
    <name evidence="2" type="ORF">FB465_1786</name>
</gene>
<dbReference type="InterPro" id="IPR050739">
    <property type="entry name" value="MFP"/>
</dbReference>